<feature type="compositionally biased region" description="Low complexity" evidence="1">
    <location>
        <begin position="28"/>
        <end position="40"/>
    </location>
</feature>
<feature type="region of interest" description="Disordered" evidence="1">
    <location>
        <begin position="1"/>
        <end position="44"/>
    </location>
</feature>
<dbReference type="Gramene" id="ABO97693">
    <property type="protein sequence ID" value="ABO97693"/>
    <property type="gene ID" value="OSTLU_33166"/>
</dbReference>
<dbReference type="RefSeq" id="XP_001419400.1">
    <property type="nucleotide sequence ID" value="XM_001419363.1"/>
</dbReference>
<reference evidence="2 3" key="1">
    <citation type="journal article" date="2007" name="Proc. Natl. Acad. Sci. U.S.A.">
        <title>The tiny eukaryote Ostreococcus provides genomic insights into the paradox of plankton speciation.</title>
        <authorList>
            <person name="Palenik B."/>
            <person name="Grimwood J."/>
            <person name="Aerts A."/>
            <person name="Rouze P."/>
            <person name="Salamov A."/>
            <person name="Putnam N."/>
            <person name="Dupont C."/>
            <person name="Jorgensen R."/>
            <person name="Derelle E."/>
            <person name="Rombauts S."/>
            <person name="Zhou K."/>
            <person name="Otillar R."/>
            <person name="Merchant S.S."/>
            <person name="Podell S."/>
            <person name="Gaasterland T."/>
            <person name="Napoli C."/>
            <person name="Gendler K."/>
            <person name="Manuell A."/>
            <person name="Tai V."/>
            <person name="Vallon O."/>
            <person name="Piganeau G."/>
            <person name="Jancek S."/>
            <person name="Heijde M."/>
            <person name="Jabbari K."/>
            <person name="Bowler C."/>
            <person name="Lohr M."/>
            <person name="Robbens S."/>
            <person name="Werner G."/>
            <person name="Dubchak I."/>
            <person name="Pazour G.J."/>
            <person name="Ren Q."/>
            <person name="Paulsen I."/>
            <person name="Delwiche C."/>
            <person name="Schmutz J."/>
            <person name="Rokhsar D."/>
            <person name="Van de Peer Y."/>
            <person name="Moreau H."/>
            <person name="Grigoriev I.V."/>
        </authorList>
    </citation>
    <scope>NUCLEOTIDE SEQUENCE [LARGE SCALE GENOMIC DNA]</scope>
    <source>
        <strain evidence="2 3">CCE9901</strain>
    </source>
</reference>
<keyword evidence="3" id="KW-1185">Reference proteome</keyword>
<sequence>MTTNALETFPNEYESSGVSRRLHRRASHSPPSSSRPKSTSAQGFEGSCKEYVIRLAIGYRYKLLFRASIAKRRTPQAHVRSRILHFDQTGLCEPAADAFVSCQPRRAGSSCRSSRY</sequence>
<dbReference type="EMBL" id="CP000588">
    <property type="protein sequence ID" value="ABO97693.1"/>
    <property type="molecule type" value="Genomic_DNA"/>
</dbReference>
<evidence type="ECO:0000313" key="3">
    <source>
        <dbReference type="Proteomes" id="UP000001568"/>
    </source>
</evidence>
<dbReference type="KEGG" id="olu:OSTLU_33166"/>
<dbReference type="GeneID" id="5003154"/>
<accession>A4S1P0</accession>
<proteinExistence type="predicted"/>
<name>A4S1P0_OSTLU</name>
<evidence type="ECO:0000313" key="2">
    <source>
        <dbReference type="EMBL" id="ABO97693.1"/>
    </source>
</evidence>
<evidence type="ECO:0000256" key="1">
    <source>
        <dbReference type="SAM" id="MobiDB-lite"/>
    </source>
</evidence>
<protein>
    <submittedName>
        <fullName evidence="2">Uncharacterized protein</fullName>
    </submittedName>
</protein>
<dbReference type="AlphaFoldDB" id="A4S1P0"/>
<gene>
    <name evidence="2" type="ORF">OSTLU_33166</name>
</gene>
<organism evidence="2 3">
    <name type="scientific">Ostreococcus lucimarinus (strain CCE9901)</name>
    <dbReference type="NCBI Taxonomy" id="436017"/>
    <lineage>
        <taxon>Eukaryota</taxon>
        <taxon>Viridiplantae</taxon>
        <taxon>Chlorophyta</taxon>
        <taxon>Mamiellophyceae</taxon>
        <taxon>Mamiellales</taxon>
        <taxon>Bathycoccaceae</taxon>
        <taxon>Ostreococcus</taxon>
    </lineage>
</organism>
<dbReference type="HOGENOM" id="CLU_2101011_0_0_1"/>
<dbReference type="Proteomes" id="UP000001568">
    <property type="component" value="Chromosome 8"/>
</dbReference>